<accession>A0A151NUC9</accession>
<proteinExistence type="predicted"/>
<organism evidence="1 2">
    <name type="scientific">Alligator mississippiensis</name>
    <name type="common">American alligator</name>
    <dbReference type="NCBI Taxonomy" id="8496"/>
    <lineage>
        <taxon>Eukaryota</taxon>
        <taxon>Metazoa</taxon>
        <taxon>Chordata</taxon>
        <taxon>Craniata</taxon>
        <taxon>Vertebrata</taxon>
        <taxon>Euteleostomi</taxon>
        <taxon>Archelosauria</taxon>
        <taxon>Archosauria</taxon>
        <taxon>Crocodylia</taxon>
        <taxon>Alligatoridae</taxon>
        <taxon>Alligatorinae</taxon>
        <taxon>Alligator</taxon>
    </lineage>
</organism>
<reference evidence="1 2" key="1">
    <citation type="journal article" date="2012" name="Genome Biol.">
        <title>Sequencing three crocodilian genomes to illuminate the evolution of archosaurs and amniotes.</title>
        <authorList>
            <person name="St John J.A."/>
            <person name="Braun E.L."/>
            <person name="Isberg S.R."/>
            <person name="Miles L.G."/>
            <person name="Chong A.Y."/>
            <person name="Gongora J."/>
            <person name="Dalzell P."/>
            <person name="Moran C."/>
            <person name="Bed'hom B."/>
            <person name="Abzhanov A."/>
            <person name="Burgess S.C."/>
            <person name="Cooksey A.M."/>
            <person name="Castoe T.A."/>
            <person name="Crawford N.G."/>
            <person name="Densmore L.D."/>
            <person name="Drew J.C."/>
            <person name="Edwards S.V."/>
            <person name="Faircloth B.C."/>
            <person name="Fujita M.K."/>
            <person name="Greenwold M.J."/>
            <person name="Hoffmann F.G."/>
            <person name="Howard J.M."/>
            <person name="Iguchi T."/>
            <person name="Janes D.E."/>
            <person name="Khan S.Y."/>
            <person name="Kohno S."/>
            <person name="de Koning A.J."/>
            <person name="Lance S.L."/>
            <person name="McCarthy F.M."/>
            <person name="McCormack J.E."/>
            <person name="Merchant M.E."/>
            <person name="Peterson D.G."/>
            <person name="Pollock D.D."/>
            <person name="Pourmand N."/>
            <person name="Raney B.J."/>
            <person name="Roessler K.A."/>
            <person name="Sanford J.R."/>
            <person name="Sawyer R.H."/>
            <person name="Schmidt C.J."/>
            <person name="Triplett E.W."/>
            <person name="Tuberville T.D."/>
            <person name="Venegas-Anaya M."/>
            <person name="Howard J.T."/>
            <person name="Jarvis E.D."/>
            <person name="Guillette L.J.Jr."/>
            <person name="Glenn T.C."/>
            <person name="Green R.E."/>
            <person name="Ray D.A."/>
        </authorList>
    </citation>
    <scope>NUCLEOTIDE SEQUENCE [LARGE SCALE GENOMIC DNA]</scope>
    <source>
        <strain evidence="1">KSC_2009_1</strain>
    </source>
</reference>
<dbReference type="EMBL" id="AKHW03001922">
    <property type="protein sequence ID" value="KYO40467.1"/>
    <property type="molecule type" value="Genomic_DNA"/>
</dbReference>
<gene>
    <name evidence="1" type="ORF">Y1Q_0009512</name>
</gene>
<dbReference type="AlphaFoldDB" id="A0A151NUC9"/>
<name>A0A151NUC9_ALLMI</name>
<protein>
    <submittedName>
        <fullName evidence="1">Uncharacterized protein</fullName>
    </submittedName>
</protein>
<dbReference type="Proteomes" id="UP000050525">
    <property type="component" value="Unassembled WGS sequence"/>
</dbReference>
<evidence type="ECO:0000313" key="1">
    <source>
        <dbReference type="EMBL" id="KYO40467.1"/>
    </source>
</evidence>
<evidence type="ECO:0000313" key="2">
    <source>
        <dbReference type="Proteomes" id="UP000050525"/>
    </source>
</evidence>
<keyword evidence="2" id="KW-1185">Reference proteome</keyword>
<comment type="caution">
    <text evidence="1">The sequence shown here is derived from an EMBL/GenBank/DDBJ whole genome shotgun (WGS) entry which is preliminary data.</text>
</comment>
<sequence>MDCQSQVLTQESKCFQCCRPAKTQILREAVVFAASVVSKDFKLKCGSGCNPANHVPAVTANRGQNFQPEDRIGLTDLMLQE</sequence>